<keyword evidence="4" id="KW-1185">Reference proteome</keyword>
<accession>A0ABW2ACB5</accession>
<feature type="chain" id="PRO_5046164592" evidence="2">
    <location>
        <begin position="18"/>
        <end position="203"/>
    </location>
</feature>
<organism evidence="3 4">
    <name type="scientific">Flexivirga alba</name>
    <dbReference type="NCBI Taxonomy" id="702742"/>
    <lineage>
        <taxon>Bacteria</taxon>
        <taxon>Bacillati</taxon>
        <taxon>Actinomycetota</taxon>
        <taxon>Actinomycetes</taxon>
        <taxon>Micrococcales</taxon>
        <taxon>Dermacoccaceae</taxon>
        <taxon>Flexivirga</taxon>
    </lineage>
</organism>
<dbReference type="EMBL" id="JBHSWH010000001">
    <property type="protein sequence ID" value="MFC6704442.1"/>
    <property type="molecule type" value="Genomic_DNA"/>
</dbReference>
<keyword evidence="2" id="KW-0732">Signal</keyword>
<feature type="region of interest" description="Disordered" evidence="1">
    <location>
        <begin position="29"/>
        <end position="101"/>
    </location>
</feature>
<evidence type="ECO:0000256" key="2">
    <source>
        <dbReference type="SAM" id="SignalP"/>
    </source>
</evidence>
<name>A0ABW2ACB5_9MICO</name>
<sequence length="203" mass="20440">MSTTHLHARRLSVVAVAACGLVGLSACSGGSSSTSSSSPSLTASSTLPSMSSTTSSSPSASRSVLSSSSASASSTSGKSASSSSSAKPSKSTKPAAKADPVAACKTANTKSNQAISQWNSAVTSQSKSKLDSAAHNFQTVAGSLRKLPAQAGNKSFTVRVTAVASDLDAMAKDRFAGKSVDPSKYNTDSETLRTYCQKVLTTQ</sequence>
<evidence type="ECO:0000313" key="4">
    <source>
        <dbReference type="Proteomes" id="UP001596298"/>
    </source>
</evidence>
<comment type="caution">
    <text evidence="3">The sequence shown here is derived from an EMBL/GenBank/DDBJ whole genome shotgun (WGS) entry which is preliminary data.</text>
</comment>
<dbReference type="RefSeq" id="WP_382398675.1">
    <property type="nucleotide sequence ID" value="NZ_JBHSWH010000001.1"/>
</dbReference>
<feature type="compositionally biased region" description="Low complexity" evidence="1">
    <location>
        <begin position="29"/>
        <end position="98"/>
    </location>
</feature>
<proteinExistence type="predicted"/>
<gene>
    <name evidence="3" type="ORF">ACFQDH_03955</name>
</gene>
<reference evidence="4" key="1">
    <citation type="journal article" date="2019" name="Int. J. Syst. Evol. Microbiol.">
        <title>The Global Catalogue of Microorganisms (GCM) 10K type strain sequencing project: providing services to taxonomists for standard genome sequencing and annotation.</title>
        <authorList>
            <consortium name="The Broad Institute Genomics Platform"/>
            <consortium name="The Broad Institute Genome Sequencing Center for Infectious Disease"/>
            <person name="Wu L."/>
            <person name="Ma J."/>
        </authorList>
    </citation>
    <scope>NUCLEOTIDE SEQUENCE [LARGE SCALE GENOMIC DNA]</scope>
    <source>
        <strain evidence="4">CCUG 58127</strain>
    </source>
</reference>
<evidence type="ECO:0000313" key="3">
    <source>
        <dbReference type="EMBL" id="MFC6704442.1"/>
    </source>
</evidence>
<feature type="signal peptide" evidence="2">
    <location>
        <begin position="1"/>
        <end position="17"/>
    </location>
</feature>
<evidence type="ECO:0000256" key="1">
    <source>
        <dbReference type="SAM" id="MobiDB-lite"/>
    </source>
</evidence>
<protein>
    <submittedName>
        <fullName evidence="3">Uncharacterized protein</fullName>
    </submittedName>
</protein>
<dbReference type="Proteomes" id="UP001596298">
    <property type="component" value="Unassembled WGS sequence"/>
</dbReference>